<evidence type="ECO:0000256" key="3">
    <source>
        <dbReference type="ARBA" id="ARBA00022692"/>
    </source>
</evidence>
<evidence type="ECO:0000313" key="14">
    <source>
        <dbReference type="Proteomes" id="UP001431783"/>
    </source>
</evidence>
<evidence type="ECO:0000313" key="13">
    <source>
        <dbReference type="EMBL" id="KAK9878659.1"/>
    </source>
</evidence>
<evidence type="ECO:0000256" key="7">
    <source>
        <dbReference type="SAM" id="Phobius"/>
    </source>
</evidence>
<keyword evidence="14" id="KW-1185">Reference proteome</keyword>
<keyword evidence="4 7" id="KW-1133">Transmembrane helix</keyword>
<dbReference type="InterPro" id="IPR055421">
    <property type="entry name" value="TMEM132_3rd"/>
</dbReference>
<dbReference type="AlphaFoldDB" id="A0AAW1U6N1"/>
<keyword evidence="3 7" id="KW-0812">Transmembrane</keyword>
<dbReference type="Pfam" id="PF23487">
    <property type="entry name" value="Ig_TMEM132_6th"/>
    <property type="match status" value="1"/>
</dbReference>
<comment type="subcellular location">
    <subcellularLocation>
        <location evidence="1">Membrane</location>
        <topology evidence="1">Single-pass type I membrane protein</topology>
    </subcellularLocation>
</comment>
<proteinExistence type="inferred from homology"/>
<organism evidence="13 14">
    <name type="scientific">Henosepilachna vigintioctopunctata</name>
    <dbReference type="NCBI Taxonomy" id="420089"/>
    <lineage>
        <taxon>Eukaryota</taxon>
        <taxon>Metazoa</taxon>
        <taxon>Ecdysozoa</taxon>
        <taxon>Arthropoda</taxon>
        <taxon>Hexapoda</taxon>
        <taxon>Insecta</taxon>
        <taxon>Pterygota</taxon>
        <taxon>Neoptera</taxon>
        <taxon>Endopterygota</taxon>
        <taxon>Coleoptera</taxon>
        <taxon>Polyphaga</taxon>
        <taxon>Cucujiformia</taxon>
        <taxon>Coccinelloidea</taxon>
        <taxon>Coccinellidae</taxon>
        <taxon>Epilachninae</taxon>
        <taxon>Epilachnini</taxon>
        <taxon>Henosepilachna</taxon>
    </lineage>
</organism>
<dbReference type="PANTHER" id="PTHR13388:SF11">
    <property type="entry name" value="DETONATOR, ISOFORM E"/>
    <property type="match status" value="1"/>
</dbReference>
<dbReference type="EMBL" id="JARQZJ010000052">
    <property type="protein sequence ID" value="KAK9878659.1"/>
    <property type="molecule type" value="Genomic_DNA"/>
</dbReference>
<name>A0AAW1U6N1_9CUCU</name>
<reference evidence="13 14" key="1">
    <citation type="submission" date="2023-03" db="EMBL/GenBank/DDBJ databases">
        <title>Genome insight into feeding habits of ladybird beetles.</title>
        <authorList>
            <person name="Li H.-S."/>
            <person name="Huang Y.-H."/>
            <person name="Pang H."/>
        </authorList>
    </citation>
    <scope>NUCLEOTIDE SEQUENCE [LARGE SCALE GENOMIC DNA]</scope>
    <source>
        <strain evidence="13">SYSU_2023b</strain>
        <tissue evidence="13">Whole body</tissue>
    </source>
</reference>
<dbReference type="Proteomes" id="UP001431783">
    <property type="component" value="Unassembled WGS sequence"/>
</dbReference>
<evidence type="ECO:0000256" key="5">
    <source>
        <dbReference type="ARBA" id="ARBA00023136"/>
    </source>
</evidence>
<feature type="domain" description="Transmembrane protein TMEM132 cohesin-like" evidence="10">
    <location>
        <begin position="194"/>
        <end position="328"/>
    </location>
</feature>
<evidence type="ECO:0000259" key="8">
    <source>
        <dbReference type="Pfam" id="PF15706"/>
    </source>
</evidence>
<dbReference type="InterPro" id="IPR031437">
    <property type="entry name" value="Ig_TMEM132_4th"/>
</dbReference>
<dbReference type="Pfam" id="PF23486">
    <property type="entry name" value="Ig_TMEM132_5th"/>
    <property type="match status" value="1"/>
</dbReference>
<dbReference type="PANTHER" id="PTHR13388">
    <property type="entry name" value="DETONATOR, ISOFORM E"/>
    <property type="match status" value="1"/>
</dbReference>
<evidence type="ECO:0000259" key="10">
    <source>
        <dbReference type="Pfam" id="PF23039"/>
    </source>
</evidence>
<dbReference type="Pfam" id="PF15706">
    <property type="entry name" value="TMEM132_C"/>
    <property type="match status" value="1"/>
</dbReference>
<keyword evidence="5 7" id="KW-0472">Membrane</keyword>
<feature type="domain" description="Transmembrane protein TMEM132 fifth" evidence="11">
    <location>
        <begin position="457"/>
        <end position="603"/>
    </location>
</feature>
<gene>
    <name evidence="13" type="ORF">WA026_023108</name>
</gene>
<evidence type="ECO:0008006" key="15">
    <source>
        <dbReference type="Google" id="ProtNLM"/>
    </source>
</evidence>
<sequence length="1233" mass="136385">MSTKEGGTLILWSTIAGESCEIVQVSFTQENHSKGPTIDLQDLTTHHLDVSAHIVRSEIPRDSPVLRVLFHTGTDPGSRRQVLVDRRHQKVCIVLHATMNDHSTLHAACSPDGEDGVCLAQITIPFSYWPNLPMPDKNGRPGKATKTPPRILQVSYSVLETRPDDQGVCHPKIQIQPSTPVGVVHLVPSRGAYKELKLTDDIVMLVPHPPLFPMSRMHIPVFIDRNRAKMLTAIVIRGRVKSGLKILEATPSSEASAWNITVEINPRHTGATITFVRREPPDAEMSSKASTIDTLELFTWLVEVSEDATELYEGTRIVWTARYEPHQDDQDGSGTHRTDGKKATTRFEVQKDDIQAVVPISKNWEVLNTAVLTGRQVSQAMKIFIVSQAGKAADVTFQASCHSEDDSVLKVSSSCSSVYVDGSEARGSVNGSVLVKYGTYTGLARFTVWMPEFALDLQVVDFRLSQIKSWRVPDYHTSNVKSRRKKRSYGSSWGSTVSDELGNVVEKPNCRLRYQQTPVEVYAHFMAVDHESGRVSYLINRRTWLRVTDLVLPLLRVSDPRIASLHGRILQGRSMGRTEVQVLSPITGRVIGAKEIRVVNDKVGISKLSVEVVSGLQLNISPENSIENGYVAETSVTRKLTAQYQEGLLDIELEFSDGTKTPLRDVADADYHLVVESLDPEVVAFAPMVASHHPRVIAVGEGGGDLLQVTLLLSDECRASARSRSKGAGPLARAFANVVVDFGTDEVPHRPDILQNDGGVFGGSKGGLFSDISDLVKVKAKKEDLNVIPNMQARQHTSNKSGKQRSENMNPLEISMYVLLAAFCCAIVVFVISCVVYASKYKNLDRALTQGVLAHPVVPQSSLHSQKDYRAKRETVTNAHDWVWLGRSTADSSNRNSTAHPAVGEMRITTNPLNANYCEPDDSLATSFSNPNHIELPSSNSRRTIDSTTYCRSKAGGDYGKEEMRVWNKPTSPPPLPPHGVSQGDAVVPEESPPPSYEQMVGIDRPSEEYRPPVPPHRNLALDSGYPSKIHHHRHQHNRNSGDGKTQARPNDPVSPQHIVEYNRPSDPTIVNRDYGLRDFTPTIRTNDDDVQDFVSAVNGVDSTCAFEFDDEPPQMALPNAAEEVQIRPKRIGEEEEDKFVQYSGDLSALKSARLSNEVKRATIVGNPMFSSNDDHQVNPIPTPQADLPGLDDLQLDMDYDQIMHYFENLKASRKKLFLGFSLSDRVSFGLSS</sequence>
<evidence type="ECO:0000259" key="9">
    <source>
        <dbReference type="Pfam" id="PF16070"/>
    </source>
</evidence>
<dbReference type="GO" id="GO:0016020">
    <property type="term" value="C:membrane"/>
    <property type="evidence" value="ECO:0007669"/>
    <property type="project" value="UniProtKB-SubCell"/>
</dbReference>
<dbReference type="Pfam" id="PF23039">
    <property type="entry name" value="TMEM132_3rd"/>
    <property type="match status" value="1"/>
</dbReference>
<feature type="compositionally biased region" description="Polar residues" evidence="6">
    <location>
        <begin position="928"/>
        <end position="951"/>
    </location>
</feature>
<dbReference type="Pfam" id="PF16070">
    <property type="entry name" value="Ig_TMEM132_4th"/>
    <property type="match status" value="1"/>
</dbReference>
<evidence type="ECO:0000259" key="12">
    <source>
        <dbReference type="Pfam" id="PF23487"/>
    </source>
</evidence>
<dbReference type="InterPro" id="IPR026307">
    <property type="entry name" value="TMEM132"/>
</dbReference>
<feature type="compositionally biased region" description="Basic residues" evidence="6">
    <location>
        <begin position="1029"/>
        <end position="1038"/>
    </location>
</feature>
<dbReference type="InterPro" id="IPR055424">
    <property type="entry name" value="Ig_TMEM132_6th"/>
</dbReference>
<dbReference type="InterPro" id="IPR055423">
    <property type="entry name" value="Ig_TMEM132_5th"/>
</dbReference>
<feature type="transmembrane region" description="Helical" evidence="7">
    <location>
        <begin position="814"/>
        <end position="838"/>
    </location>
</feature>
<comment type="caution">
    <text evidence="13">The sequence shown here is derived from an EMBL/GenBank/DDBJ whole genome shotgun (WGS) entry which is preliminary data.</text>
</comment>
<protein>
    <recommendedName>
        <fullName evidence="15">Transmembrane protein 132E</fullName>
    </recommendedName>
</protein>
<accession>A0AAW1U6N1</accession>
<evidence type="ECO:0000256" key="6">
    <source>
        <dbReference type="SAM" id="MobiDB-lite"/>
    </source>
</evidence>
<evidence type="ECO:0000256" key="1">
    <source>
        <dbReference type="ARBA" id="ARBA00004479"/>
    </source>
</evidence>
<feature type="region of interest" description="Disordered" evidence="6">
    <location>
        <begin position="928"/>
        <end position="1067"/>
    </location>
</feature>
<evidence type="ECO:0000256" key="4">
    <source>
        <dbReference type="ARBA" id="ARBA00022989"/>
    </source>
</evidence>
<evidence type="ECO:0000256" key="2">
    <source>
        <dbReference type="ARBA" id="ARBA00006166"/>
    </source>
</evidence>
<comment type="similarity">
    <text evidence="2">Belongs to the TMEM132 family.</text>
</comment>
<feature type="domain" description="Transmembrane protein TMEM132 C-terminal" evidence="8">
    <location>
        <begin position="793"/>
        <end position="889"/>
    </location>
</feature>
<feature type="domain" description="Transmembrane protein family 132 fourth" evidence="9">
    <location>
        <begin position="356"/>
        <end position="452"/>
    </location>
</feature>
<feature type="domain" description="Transmembrane protein TMEM132 sixth" evidence="12">
    <location>
        <begin position="605"/>
        <end position="718"/>
    </location>
</feature>
<evidence type="ECO:0000259" key="11">
    <source>
        <dbReference type="Pfam" id="PF23486"/>
    </source>
</evidence>
<dbReference type="InterPro" id="IPR031436">
    <property type="entry name" value="TMEM132_C"/>
</dbReference>